<evidence type="ECO:0000256" key="5">
    <source>
        <dbReference type="ARBA" id="ARBA00022833"/>
    </source>
</evidence>
<dbReference type="EMBL" id="BROQ01000094">
    <property type="protein sequence ID" value="GKZ24778.1"/>
    <property type="molecule type" value="Genomic_DNA"/>
</dbReference>
<accession>A0A9W5YVY7</accession>
<dbReference type="SUPFAM" id="SSF57667">
    <property type="entry name" value="beta-beta-alpha zinc fingers"/>
    <property type="match status" value="1"/>
</dbReference>
<dbReference type="PROSITE" id="PS00028">
    <property type="entry name" value="ZINC_FINGER_C2H2_1"/>
    <property type="match status" value="2"/>
</dbReference>
<reference evidence="11" key="1">
    <citation type="submission" date="2022-07" db="EMBL/GenBank/DDBJ databases">
        <title>Taxonomy of Aspergillus series Nigri: significant species reduction supported by multi-species coalescent approaches.</title>
        <authorList>
            <person name="Bian C."/>
            <person name="Kusuya Y."/>
            <person name="Sklenar F."/>
            <person name="D'hooge E."/>
            <person name="Yaguchi T."/>
            <person name="Takahashi H."/>
            <person name="Hubka V."/>
        </authorList>
    </citation>
    <scope>NUCLEOTIDE SEQUENCE</scope>
    <source>
        <strain evidence="11">CBS 733.88</strain>
    </source>
</reference>
<dbReference type="PROSITE" id="PS50157">
    <property type="entry name" value="ZINC_FINGER_C2H2_2"/>
    <property type="match status" value="2"/>
</dbReference>
<dbReference type="GO" id="GO:0000981">
    <property type="term" value="F:DNA-binding transcription factor activity, RNA polymerase II-specific"/>
    <property type="evidence" value="ECO:0007669"/>
    <property type="project" value="InterPro"/>
</dbReference>
<evidence type="ECO:0000256" key="9">
    <source>
        <dbReference type="PROSITE-ProRule" id="PRU00042"/>
    </source>
</evidence>
<name>A0A9W5YVY7_9EURO</name>
<proteinExistence type="predicted"/>
<dbReference type="PANTHER" id="PTHR40626:SF11">
    <property type="entry name" value="ZINC FINGER PROTEIN YPR022C"/>
    <property type="match status" value="1"/>
</dbReference>
<evidence type="ECO:0000256" key="7">
    <source>
        <dbReference type="ARBA" id="ARBA00023163"/>
    </source>
</evidence>
<keyword evidence="7" id="KW-0804">Transcription</keyword>
<dbReference type="Proteomes" id="UP001143548">
    <property type="component" value="Unassembled WGS sequence"/>
</dbReference>
<evidence type="ECO:0000256" key="6">
    <source>
        <dbReference type="ARBA" id="ARBA00023015"/>
    </source>
</evidence>
<gene>
    <name evidence="11" type="ORF">AbraCBS73388_011778</name>
</gene>
<dbReference type="GO" id="GO:0000785">
    <property type="term" value="C:chromatin"/>
    <property type="evidence" value="ECO:0007669"/>
    <property type="project" value="TreeGrafter"/>
</dbReference>
<dbReference type="InterPro" id="IPR051059">
    <property type="entry name" value="VerF-like"/>
</dbReference>
<evidence type="ECO:0000256" key="8">
    <source>
        <dbReference type="ARBA" id="ARBA00023242"/>
    </source>
</evidence>
<dbReference type="CDD" id="cd12148">
    <property type="entry name" value="fungal_TF_MHR"/>
    <property type="match status" value="1"/>
</dbReference>
<dbReference type="AlphaFoldDB" id="A0A9W5YVY7"/>
<comment type="caution">
    <text evidence="11">The sequence shown here is derived from an EMBL/GenBank/DDBJ whole genome shotgun (WGS) entry which is preliminary data.</text>
</comment>
<dbReference type="FunFam" id="3.30.160.60:FF:002343">
    <property type="entry name" value="Zinc finger protein 33A"/>
    <property type="match status" value="1"/>
</dbReference>
<dbReference type="SMART" id="SM00355">
    <property type="entry name" value="ZnF_C2H2"/>
    <property type="match status" value="2"/>
</dbReference>
<feature type="domain" description="C2H2-type" evidence="10">
    <location>
        <begin position="20"/>
        <end position="47"/>
    </location>
</feature>
<dbReference type="Gene3D" id="3.30.160.60">
    <property type="entry name" value="Classic Zinc Finger"/>
    <property type="match status" value="2"/>
</dbReference>
<feature type="domain" description="C2H2-type" evidence="10">
    <location>
        <begin position="48"/>
        <end position="70"/>
    </location>
</feature>
<dbReference type="GO" id="GO:0005634">
    <property type="term" value="C:nucleus"/>
    <property type="evidence" value="ECO:0007669"/>
    <property type="project" value="UniProtKB-SubCell"/>
</dbReference>
<dbReference type="PANTHER" id="PTHR40626">
    <property type="entry name" value="MIP31509P"/>
    <property type="match status" value="1"/>
</dbReference>
<evidence type="ECO:0000313" key="12">
    <source>
        <dbReference type="Proteomes" id="UP001143548"/>
    </source>
</evidence>
<keyword evidence="3" id="KW-0677">Repeat</keyword>
<dbReference type="Pfam" id="PF00096">
    <property type="entry name" value="zf-C2H2"/>
    <property type="match status" value="2"/>
</dbReference>
<dbReference type="InterPro" id="IPR013087">
    <property type="entry name" value="Znf_C2H2_type"/>
</dbReference>
<dbReference type="GO" id="GO:0006351">
    <property type="term" value="P:DNA-templated transcription"/>
    <property type="evidence" value="ECO:0007669"/>
    <property type="project" value="InterPro"/>
</dbReference>
<evidence type="ECO:0000256" key="2">
    <source>
        <dbReference type="ARBA" id="ARBA00022723"/>
    </source>
</evidence>
<evidence type="ECO:0000256" key="3">
    <source>
        <dbReference type="ARBA" id="ARBA00022737"/>
    </source>
</evidence>
<keyword evidence="4 9" id="KW-0863">Zinc-finger</keyword>
<evidence type="ECO:0000313" key="11">
    <source>
        <dbReference type="EMBL" id="GKZ24778.1"/>
    </source>
</evidence>
<protein>
    <recommendedName>
        <fullName evidence="10">C2H2-type domain-containing protein</fullName>
    </recommendedName>
</protein>
<dbReference type="InterPro" id="IPR036236">
    <property type="entry name" value="Znf_C2H2_sf"/>
</dbReference>
<keyword evidence="8" id="KW-0539">Nucleus</keyword>
<keyword evidence="2" id="KW-0479">Metal-binding</keyword>
<dbReference type="GO" id="GO:0008270">
    <property type="term" value="F:zinc ion binding"/>
    <property type="evidence" value="ECO:0007669"/>
    <property type="project" value="UniProtKB-KW"/>
</dbReference>
<organism evidence="11 12">
    <name type="scientific">Aspergillus brasiliensis</name>
    <dbReference type="NCBI Taxonomy" id="319629"/>
    <lineage>
        <taxon>Eukaryota</taxon>
        <taxon>Fungi</taxon>
        <taxon>Dikarya</taxon>
        <taxon>Ascomycota</taxon>
        <taxon>Pezizomycotina</taxon>
        <taxon>Eurotiomycetes</taxon>
        <taxon>Eurotiomycetidae</taxon>
        <taxon>Eurotiales</taxon>
        <taxon>Aspergillaceae</taxon>
        <taxon>Aspergillus</taxon>
        <taxon>Aspergillus subgen. Circumdati</taxon>
    </lineage>
</organism>
<dbReference type="GO" id="GO:0000978">
    <property type="term" value="F:RNA polymerase II cis-regulatory region sequence-specific DNA binding"/>
    <property type="evidence" value="ECO:0007669"/>
    <property type="project" value="InterPro"/>
</dbReference>
<evidence type="ECO:0000256" key="1">
    <source>
        <dbReference type="ARBA" id="ARBA00004123"/>
    </source>
</evidence>
<sequence>MVTGLTRERRRRRKTVQQERICSVCAQSFKKAEHLARHFRTHTKERPFICEECGKFFARQDTLLRHSRSHCPNTNDCSNVYGRFQQQNFRNAPLTSSEQTISMDEPGPPHPPCPQLTNEPDLTITTSHADTPGSLAINATLATAWSPDGGGGDIFQPETTSGLELWNYLWESDWISWLGGSNFTNSDITPTQPILGSTEQTYTPLDTNLGDSDSIQRGWHTFTEATISSRGDSPDVTNVQTHADDAYRKKLAESLQQQVQQPDSLPSATFLEFCIRAYFTHFHPIFPLIHAATFQPSRQNAVLLLSICTIGSLCLGSERAVARGISMFERLNKAMLASWDTYISAEGSLRIFGLQAAVIGQTFGLLVGWARKAGLFKPQDETTDIAAEVRDLDDNSPALHTAWKAWSHSEEKRRVILAIHIHDAELTKLHHHEPILRHTPESLPCVSPPDLFTATNARTWKRLLHLTSTAPPHHTTTPSPAPETSATRLPLDHRLAANDFLSYGLLQGIGTWIYEHRSPVNIHRCESLLATWYRQFQQSCDPTKPDPFCQMILWHAVSMHLYAQFDELECALGREGQRTAQKASGYAASWAGSLNAKRCLLHAVLLQRQFQALAIGVEPAIHVPLALYYCGIAWASFTRFGTADDAESDMMMGGGGGGGVVDFPELRLLGLDQGKLLRETLRGIQWNGTASGPFFMTIRLLGKISHWKVAERLAATLLRLQNVLRS</sequence>
<evidence type="ECO:0000256" key="4">
    <source>
        <dbReference type="ARBA" id="ARBA00022771"/>
    </source>
</evidence>
<comment type="subcellular location">
    <subcellularLocation>
        <location evidence="1">Nucleus</location>
    </subcellularLocation>
</comment>
<dbReference type="Pfam" id="PF04082">
    <property type="entry name" value="Fungal_trans"/>
    <property type="match status" value="1"/>
</dbReference>
<keyword evidence="5" id="KW-0862">Zinc</keyword>
<keyword evidence="6" id="KW-0805">Transcription regulation</keyword>
<dbReference type="InterPro" id="IPR007219">
    <property type="entry name" value="XnlR_reg_dom"/>
</dbReference>
<evidence type="ECO:0000259" key="10">
    <source>
        <dbReference type="PROSITE" id="PS50157"/>
    </source>
</evidence>